<name>A0A1H0LFR5_9BURK</name>
<gene>
    <name evidence="2" type="ORF">SAMN04489708_102178</name>
</gene>
<dbReference type="PROSITE" id="PS51257">
    <property type="entry name" value="PROKAR_LIPOPROTEIN"/>
    <property type="match status" value="1"/>
</dbReference>
<dbReference type="Pfam" id="PF11720">
    <property type="entry name" value="Inhibitor_I78"/>
    <property type="match status" value="1"/>
</dbReference>
<protein>
    <submittedName>
        <fullName evidence="2">Peptidase inhibitor I78 family protein</fullName>
    </submittedName>
</protein>
<reference evidence="3" key="1">
    <citation type="submission" date="2016-10" db="EMBL/GenBank/DDBJ databases">
        <authorList>
            <person name="Varghese N."/>
            <person name="Submissions S."/>
        </authorList>
    </citation>
    <scope>NUCLEOTIDE SEQUENCE [LARGE SCALE GENOMIC DNA]</scope>
    <source>
        <strain evidence="3">DSM 17101</strain>
    </source>
</reference>
<evidence type="ECO:0000256" key="1">
    <source>
        <dbReference type="SAM" id="SignalP"/>
    </source>
</evidence>
<dbReference type="PANTHER" id="PTHR39600:SF1">
    <property type="entry name" value="PEPTIDASE INHIBITOR I78 FAMILY PROTEIN"/>
    <property type="match status" value="1"/>
</dbReference>
<sequence>MRTTACLLATATLALLASGCSTANMPWSGQSAPAPVGPTGAPMGGTCNAQPAQALIGQNSTARVVEDARVRSGSQLARLLRPGQIVTKEYDPQRLNLEVDASGRITAARCG</sequence>
<dbReference type="OrthoDB" id="8724542at2"/>
<dbReference type="AlphaFoldDB" id="A0A1H0LFR5"/>
<keyword evidence="1" id="KW-0732">Signal</keyword>
<dbReference type="EMBL" id="FNJL01000002">
    <property type="protein sequence ID" value="SDO67047.1"/>
    <property type="molecule type" value="Genomic_DNA"/>
</dbReference>
<dbReference type="InterPro" id="IPR021719">
    <property type="entry name" value="Prot_inh_I78"/>
</dbReference>
<dbReference type="Proteomes" id="UP000199317">
    <property type="component" value="Unassembled WGS sequence"/>
</dbReference>
<feature type="chain" id="PRO_5011650084" evidence="1">
    <location>
        <begin position="24"/>
        <end position="111"/>
    </location>
</feature>
<dbReference type="Gene3D" id="3.30.10.10">
    <property type="entry name" value="Trypsin Inhibitor V, subunit A"/>
    <property type="match status" value="1"/>
</dbReference>
<accession>A0A1H0LFR5</accession>
<proteinExistence type="predicted"/>
<organism evidence="2 3">
    <name type="scientific">Paracidovorax cattleyae</name>
    <dbReference type="NCBI Taxonomy" id="80868"/>
    <lineage>
        <taxon>Bacteria</taxon>
        <taxon>Pseudomonadati</taxon>
        <taxon>Pseudomonadota</taxon>
        <taxon>Betaproteobacteria</taxon>
        <taxon>Burkholderiales</taxon>
        <taxon>Comamonadaceae</taxon>
        <taxon>Paracidovorax</taxon>
    </lineage>
</organism>
<dbReference type="RefSeq" id="WP_092832095.1">
    <property type="nucleotide sequence ID" value="NZ_CP028290.1"/>
</dbReference>
<evidence type="ECO:0000313" key="2">
    <source>
        <dbReference type="EMBL" id="SDO67047.1"/>
    </source>
</evidence>
<evidence type="ECO:0000313" key="3">
    <source>
        <dbReference type="Proteomes" id="UP000199317"/>
    </source>
</evidence>
<dbReference type="PANTHER" id="PTHR39600">
    <property type="entry name" value="PEPTIDASE INHIBITOR I78 FAMILY PROTEIN"/>
    <property type="match status" value="1"/>
</dbReference>
<feature type="signal peptide" evidence="1">
    <location>
        <begin position="1"/>
        <end position="23"/>
    </location>
</feature>
<keyword evidence="3" id="KW-1185">Reference proteome</keyword>